<gene>
    <name evidence="3" type="ORF">MDCFG202_LOCUS545389</name>
</gene>
<dbReference type="Proteomes" id="UP000746612">
    <property type="component" value="Unassembled WGS sequence"/>
</dbReference>
<reference evidence="3" key="1">
    <citation type="submission" date="2021-03" db="EMBL/GenBank/DDBJ databases">
        <authorList>
            <person name="Alouane T."/>
            <person name="Langin T."/>
            <person name="Bonhomme L."/>
        </authorList>
    </citation>
    <scope>NUCLEOTIDE SEQUENCE</scope>
    <source>
        <strain evidence="3">MDC_Fg202</strain>
    </source>
</reference>
<organism evidence="3 4">
    <name type="scientific">Gibberella zeae</name>
    <name type="common">Wheat head blight fungus</name>
    <name type="synonym">Fusarium graminearum</name>
    <dbReference type="NCBI Taxonomy" id="5518"/>
    <lineage>
        <taxon>Eukaryota</taxon>
        <taxon>Fungi</taxon>
        <taxon>Dikarya</taxon>
        <taxon>Ascomycota</taxon>
        <taxon>Pezizomycotina</taxon>
        <taxon>Sordariomycetes</taxon>
        <taxon>Hypocreomycetidae</taxon>
        <taxon>Hypocreales</taxon>
        <taxon>Nectriaceae</taxon>
        <taxon>Fusarium</taxon>
    </lineage>
</organism>
<dbReference type="InterPro" id="IPR053137">
    <property type="entry name" value="NLR-like"/>
</dbReference>
<dbReference type="Pfam" id="PF13424">
    <property type="entry name" value="TPR_12"/>
    <property type="match status" value="1"/>
</dbReference>
<feature type="domain" description="NB-ARC" evidence="2">
    <location>
        <begin position="297"/>
        <end position="450"/>
    </location>
</feature>
<evidence type="ECO:0000313" key="3">
    <source>
        <dbReference type="EMBL" id="CAG2007440.1"/>
    </source>
</evidence>
<dbReference type="InterPro" id="IPR027417">
    <property type="entry name" value="P-loop_NTPase"/>
</dbReference>
<accession>A0A9N8WYY5</accession>
<dbReference type="InterPro" id="IPR002182">
    <property type="entry name" value="NB-ARC"/>
</dbReference>
<proteinExistence type="predicted"/>
<dbReference type="SUPFAM" id="SSF48452">
    <property type="entry name" value="TPR-like"/>
    <property type="match status" value="1"/>
</dbReference>
<dbReference type="Pfam" id="PF00931">
    <property type="entry name" value="NB-ARC"/>
    <property type="match status" value="1"/>
</dbReference>
<dbReference type="EMBL" id="CAJPIJ010000188">
    <property type="protein sequence ID" value="CAG2007440.1"/>
    <property type="molecule type" value="Genomic_DNA"/>
</dbReference>
<dbReference type="SUPFAM" id="SSF52540">
    <property type="entry name" value="P-loop containing nucleoside triphosphate hydrolases"/>
    <property type="match status" value="1"/>
</dbReference>
<evidence type="ECO:0000259" key="2">
    <source>
        <dbReference type="Pfam" id="PF00931"/>
    </source>
</evidence>
<feature type="compositionally biased region" description="Basic and acidic residues" evidence="1">
    <location>
        <begin position="1443"/>
        <end position="1460"/>
    </location>
</feature>
<dbReference type="Pfam" id="PF13374">
    <property type="entry name" value="TPR_10"/>
    <property type="match status" value="8"/>
</dbReference>
<dbReference type="PRINTS" id="PR00381">
    <property type="entry name" value="KINESINLIGHT"/>
</dbReference>
<dbReference type="InterPro" id="IPR011990">
    <property type="entry name" value="TPR-like_helical_dom_sf"/>
</dbReference>
<dbReference type="PANTHER" id="PTHR46082:SF6">
    <property type="entry name" value="AAA+ ATPASE DOMAIN-CONTAINING PROTEIN-RELATED"/>
    <property type="match status" value="1"/>
</dbReference>
<feature type="region of interest" description="Disordered" evidence="1">
    <location>
        <begin position="1443"/>
        <end position="1472"/>
    </location>
</feature>
<dbReference type="PANTHER" id="PTHR46082">
    <property type="entry name" value="ATP/GTP-BINDING PROTEIN-RELATED"/>
    <property type="match status" value="1"/>
</dbReference>
<evidence type="ECO:0000256" key="1">
    <source>
        <dbReference type="SAM" id="MobiDB-lite"/>
    </source>
</evidence>
<dbReference type="Gene3D" id="1.25.40.10">
    <property type="entry name" value="Tetratricopeptide repeat domain"/>
    <property type="match status" value="3"/>
</dbReference>
<evidence type="ECO:0000313" key="4">
    <source>
        <dbReference type="Proteomes" id="UP000746612"/>
    </source>
</evidence>
<sequence>MAQAGLHVIYDSASSDPPCEAELDIVAVHGLNFKNSNNHARKTWTMNDKLWLKDFLPVALLPKHARVMLFEYNSSPAIGATAIKLSGHANNLLQWLKLKRKTLVAATLDVTYKSMVEAACLLVFFATPHQGGNYANLGNIVAKIVRTGMSKPKNDLLEALKANSDQAMQRFEQARHLPERCLVVNFYEGDPYGKIGIIVDKKSATLNLPGTREKQIAIHADHSTICKFDSPDSLACELVLGTIADEVERALAMSRSATPIVPSYPLSSMTPVKTFVQRPLLRDSIRNQFTKPLEADKQGEVRTVGVWGMGGAGKSQLALSYVQRYRTEYNATFWIQADHTASVDRDFLAIYRLLVDTTQPLSDPKPEDVKREVLGWFARASEKYLVIFDGADSLHQTDEDFVDLSQYCPGSSNTHIIITSRSSIAKSRSTFEGVSVEELEEAQSVELFLACAEIQPEREDVLAETKLIVHELGYLALAVSMAGRYVSQTPRLSSNLSAYLDEFRSRRRDLLSEIPDKLVARYHHSVMTVWETSYDAVSKQLPEAGRLMTLLCFIHYDDIFLELFGLDRDPGSTAVAPWMSALGCQTRVDVHQLEKCFWVLEKYSLCQRKKMKTSYSIHRLVHAWGYDRLKSDKDEVERLWYAASQLLDDYIKTSSDRQDGPVTKLRVVPHLTDNIHSFKNISRINDWNKVDWLEAVERFGFFFAKVGRWNDAAISRREVFKKRQRILGNEHPATIMAMNNLAITLGDQGKLDEAASMKKEVLEKMQQILGNEHPDTITAMSNLATTLSDQGKLDEAASMEKEVLEKRQRILGDEHPATIMAMNNLAITLGDQGKLDEAASMKKEVLGKMQRILGNEHPNTITAMSNLATTLSYQGKLDEAASMKKEVLKKRQRILGNEHPNTITAMSNLATTLSDQGKLDEAASMKKEVLKKRQRILGNEHPDTILAMNNLANTLSDQGKLDEAASMEKEVLEKRQRILGNEHPNTITAMSNLATTLSDQGKLDEAASMKKEVFEKRQRILGNEHPDTISAMNNLAATLGDQGKLDEAALMKKEVLKKMQRILGNEHPNTITAMSNLATTLSDQGKLDEAASIKKEVLKKRQRILGNEHPDTISAMNNLANTLGDQGKLDEAASMKKEVLEKRQRILGDEHPDTIRAMNNLAAMLRDQGKLDEAIGPPDVSTTKKQPFLKRVTGKLQKLSSWDSDFEDDETDPTCIHYNIEWKLQLKKGRLSKLTEITEEDLTLAPSAYWDRFLSAKLAKMVASKVPSLEHKPVKTTVVISVDKRSERNLQKQFLGLNIQWKAIEDKIQSWSLLFCEGHKLRLDISFIYKATDQVVQPANTGGRQSPRGATGRQFAARDRLLAEQEDTSGSRPVCNDVYEVFHCTGVPCVNAGFYCWRDPVSKKHFKLDSSLLNKLVDYAEEGRLMRNHDHVPETIRERIFRQDQENLERKQLKRSHGEAQQDPPTGTHVTAAGSRVGFSRRAVDIV</sequence>
<name>A0A9N8WYY5_GIBZA</name>
<dbReference type="Gene3D" id="3.40.50.300">
    <property type="entry name" value="P-loop containing nucleotide triphosphate hydrolases"/>
    <property type="match status" value="1"/>
</dbReference>
<dbReference type="InterPro" id="IPR019734">
    <property type="entry name" value="TPR_rpt"/>
</dbReference>
<dbReference type="GO" id="GO:0043531">
    <property type="term" value="F:ADP binding"/>
    <property type="evidence" value="ECO:0007669"/>
    <property type="project" value="InterPro"/>
</dbReference>
<comment type="caution">
    <text evidence="3">The sequence shown here is derived from an EMBL/GenBank/DDBJ whole genome shotgun (WGS) entry which is preliminary data.</text>
</comment>
<protein>
    <recommendedName>
        <fullName evidence="2">NB-ARC domain-containing protein</fullName>
    </recommendedName>
</protein>
<dbReference type="SMART" id="SM00028">
    <property type="entry name" value="TPR"/>
    <property type="match status" value="10"/>
</dbReference>